<dbReference type="PIRSF" id="PIRSF002181">
    <property type="entry name" value="Ribosomal_L13"/>
    <property type="match status" value="1"/>
</dbReference>
<evidence type="ECO:0000256" key="3">
    <source>
        <dbReference type="ARBA" id="ARBA00023274"/>
    </source>
</evidence>
<evidence type="ECO:0000256" key="7">
    <source>
        <dbReference type="RuleBase" id="RU003878"/>
    </source>
</evidence>
<dbReference type="AlphaFoldDB" id="A0A1I5X2I7"/>
<gene>
    <name evidence="5 7" type="primary">rplM</name>
    <name evidence="9" type="ORF">SAMN05421810_105397</name>
</gene>
<protein>
    <recommendedName>
        <fullName evidence="4 5">Large ribosomal subunit protein uL13</fullName>
    </recommendedName>
</protein>
<keyword evidence="2 5" id="KW-0689">Ribosomal protein</keyword>
<evidence type="ECO:0000256" key="5">
    <source>
        <dbReference type="HAMAP-Rule" id="MF_01366"/>
    </source>
</evidence>
<dbReference type="PROSITE" id="PS00783">
    <property type="entry name" value="RIBOSOMAL_L13"/>
    <property type="match status" value="1"/>
</dbReference>
<dbReference type="SUPFAM" id="SSF52161">
    <property type="entry name" value="Ribosomal protein L13"/>
    <property type="match status" value="1"/>
</dbReference>
<sequence>MPTYSPKPGDIIRAWHVIDAEDVVLGRLATEVATLLRGKHKPTFAPHVDTGDFVIIVNADKVVLTGNKRDQKFAYRHSGYPGGLRKRTFGELLDTRPERLVEKVVKGMLPKNKLGRAQAKKLKVYAGPEHPHAAQKPQPRQIAKIAQVNQ</sequence>
<evidence type="ECO:0000256" key="4">
    <source>
        <dbReference type="ARBA" id="ARBA00035201"/>
    </source>
</evidence>
<dbReference type="GO" id="GO:0006412">
    <property type="term" value="P:translation"/>
    <property type="evidence" value="ECO:0007669"/>
    <property type="project" value="UniProtKB-UniRule"/>
</dbReference>
<dbReference type="PANTHER" id="PTHR11545:SF2">
    <property type="entry name" value="LARGE RIBOSOMAL SUBUNIT PROTEIN UL13M"/>
    <property type="match status" value="1"/>
</dbReference>
<dbReference type="EMBL" id="FOWW01000005">
    <property type="protein sequence ID" value="SFQ26120.1"/>
    <property type="molecule type" value="Genomic_DNA"/>
</dbReference>
<dbReference type="GO" id="GO:0022625">
    <property type="term" value="C:cytosolic large ribosomal subunit"/>
    <property type="evidence" value="ECO:0007669"/>
    <property type="project" value="TreeGrafter"/>
</dbReference>
<dbReference type="GO" id="GO:0003729">
    <property type="term" value="F:mRNA binding"/>
    <property type="evidence" value="ECO:0007669"/>
    <property type="project" value="UniProtKB-ARBA"/>
</dbReference>
<proteinExistence type="inferred from homology"/>
<dbReference type="Proteomes" id="UP000198727">
    <property type="component" value="Unassembled WGS sequence"/>
</dbReference>
<keyword evidence="10" id="KW-1185">Reference proteome</keyword>
<comment type="similarity">
    <text evidence="1 5 6">Belongs to the universal ribosomal protein uL13 family.</text>
</comment>
<evidence type="ECO:0000256" key="6">
    <source>
        <dbReference type="RuleBase" id="RU003877"/>
    </source>
</evidence>
<name>A0A1I5X2I7_9PSEU</name>
<dbReference type="InterPro" id="IPR036899">
    <property type="entry name" value="Ribosomal_uL13_sf"/>
</dbReference>
<dbReference type="InterPro" id="IPR023563">
    <property type="entry name" value="Ribosomal_uL13_CS"/>
</dbReference>
<dbReference type="Gene3D" id="3.90.1180.10">
    <property type="entry name" value="Ribosomal protein L13"/>
    <property type="match status" value="1"/>
</dbReference>
<dbReference type="InterPro" id="IPR005823">
    <property type="entry name" value="Ribosomal_uL13_bac-type"/>
</dbReference>
<dbReference type="OrthoDB" id="9801330at2"/>
<dbReference type="HAMAP" id="MF_01366">
    <property type="entry name" value="Ribosomal_uL13"/>
    <property type="match status" value="1"/>
</dbReference>
<dbReference type="GO" id="GO:0003735">
    <property type="term" value="F:structural constituent of ribosome"/>
    <property type="evidence" value="ECO:0007669"/>
    <property type="project" value="InterPro"/>
</dbReference>
<dbReference type="CDD" id="cd00392">
    <property type="entry name" value="Ribosomal_L13"/>
    <property type="match status" value="1"/>
</dbReference>
<keyword evidence="3 5" id="KW-0687">Ribonucleoprotein</keyword>
<comment type="function">
    <text evidence="5 7">This protein is one of the early assembly proteins of the 50S ribosomal subunit, although it is not seen to bind rRNA by itself. It is important during the early stages of 50S assembly.</text>
</comment>
<dbReference type="RefSeq" id="WP_092531222.1">
    <property type="nucleotide sequence ID" value="NZ_FOWW01000005.1"/>
</dbReference>
<evidence type="ECO:0000256" key="2">
    <source>
        <dbReference type="ARBA" id="ARBA00022980"/>
    </source>
</evidence>
<evidence type="ECO:0000313" key="10">
    <source>
        <dbReference type="Proteomes" id="UP000198727"/>
    </source>
</evidence>
<dbReference type="GO" id="GO:0017148">
    <property type="term" value="P:negative regulation of translation"/>
    <property type="evidence" value="ECO:0007669"/>
    <property type="project" value="TreeGrafter"/>
</dbReference>
<dbReference type="InterPro" id="IPR005822">
    <property type="entry name" value="Ribosomal_uL13"/>
</dbReference>
<organism evidence="9 10">
    <name type="scientific">Amycolatopsis arida</name>
    <dbReference type="NCBI Taxonomy" id="587909"/>
    <lineage>
        <taxon>Bacteria</taxon>
        <taxon>Bacillati</taxon>
        <taxon>Actinomycetota</taxon>
        <taxon>Actinomycetes</taxon>
        <taxon>Pseudonocardiales</taxon>
        <taxon>Pseudonocardiaceae</taxon>
        <taxon>Amycolatopsis</taxon>
    </lineage>
</organism>
<evidence type="ECO:0000313" key="9">
    <source>
        <dbReference type="EMBL" id="SFQ26120.1"/>
    </source>
</evidence>
<dbReference type="Pfam" id="PF00572">
    <property type="entry name" value="Ribosomal_L13"/>
    <property type="match status" value="1"/>
</dbReference>
<comment type="subunit">
    <text evidence="5">Part of the 50S ribosomal subunit.</text>
</comment>
<reference evidence="10" key="1">
    <citation type="submission" date="2016-10" db="EMBL/GenBank/DDBJ databases">
        <authorList>
            <person name="Varghese N."/>
            <person name="Submissions S."/>
        </authorList>
    </citation>
    <scope>NUCLEOTIDE SEQUENCE [LARGE SCALE GENOMIC DNA]</scope>
    <source>
        <strain evidence="10">CGMCC 4.5579</strain>
    </source>
</reference>
<feature type="region of interest" description="Disordered" evidence="8">
    <location>
        <begin position="128"/>
        <end position="150"/>
    </location>
</feature>
<dbReference type="NCBIfam" id="TIGR01066">
    <property type="entry name" value="rplM_bact"/>
    <property type="match status" value="1"/>
</dbReference>
<evidence type="ECO:0000256" key="1">
    <source>
        <dbReference type="ARBA" id="ARBA00006227"/>
    </source>
</evidence>
<dbReference type="FunFam" id="3.90.1180.10:FF:000001">
    <property type="entry name" value="50S ribosomal protein L13"/>
    <property type="match status" value="1"/>
</dbReference>
<evidence type="ECO:0000256" key="8">
    <source>
        <dbReference type="SAM" id="MobiDB-lite"/>
    </source>
</evidence>
<accession>A0A1I5X2I7</accession>
<dbReference type="PANTHER" id="PTHR11545">
    <property type="entry name" value="RIBOSOMAL PROTEIN L13"/>
    <property type="match status" value="1"/>
</dbReference>
<dbReference type="STRING" id="587909.SAMN05421810_105397"/>